<comment type="caution">
    <text evidence="3">The sequence shown here is derived from an EMBL/GenBank/DDBJ whole genome shotgun (WGS) entry which is preliminary data.</text>
</comment>
<proteinExistence type="predicted"/>
<dbReference type="Proteomes" id="UP000677228">
    <property type="component" value="Unassembled WGS sequence"/>
</dbReference>
<organism evidence="3 4">
    <name type="scientific">Didymodactylos carnosus</name>
    <dbReference type="NCBI Taxonomy" id="1234261"/>
    <lineage>
        <taxon>Eukaryota</taxon>
        <taxon>Metazoa</taxon>
        <taxon>Spiralia</taxon>
        <taxon>Gnathifera</taxon>
        <taxon>Rotifera</taxon>
        <taxon>Eurotatoria</taxon>
        <taxon>Bdelloidea</taxon>
        <taxon>Philodinida</taxon>
        <taxon>Philodinidae</taxon>
        <taxon>Didymodactylos</taxon>
    </lineage>
</organism>
<feature type="compositionally biased region" description="Polar residues" evidence="1">
    <location>
        <begin position="523"/>
        <end position="532"/>
    </location>
</feature>
<reference evidence="3" key="1">
    <citation type="submission" date="2021-02" db="EMBL/GenBank/DDBJ databases">
        <authorList>
            <person name="Nowell W R."/>
        </authorList>
    </citation>
    <scope>NUCLEOTIDE SEQUENCE</scope>
</reference>
<dbReference type="EMBL" id="CAJNOK010004640">
    <property type="protein sequence ID" value="CAF0944404.1"/>
    <property type="molecule type" value="Genomic_DNA"/>
</dbReference>
<dbReference type="EMBL" id="CAJOBA010004644">
    <property type="protein sequence ID" value="CAF3719094.1"/>
    <property type="molecule type" value="Genomic_DNA"/>
</dbReference>
<evidence type="ECO:0000313" key="4">
    <source>
        <dbReference type="Proteomes" id="UP000682733"/>
    </source>
</evidence>
<dbReference type="AlphaFoldDB" id="A0A8S2IEE1"/>
<dbReference type="Proteomes" id="UP000682733">
    <property type="component" value="Unassembled WGS sequence"/>
</dbReference>
<evidence type="ECO:0000313" key="2">
    <source>
        <dbReference type="EMBL" id="CAF0944404.1"/>
    </source>
</evidence>
<accession>A0A8S2IEE1</accession>
<evidence type="ECO:0000313" key="3">
    <source>
        <dbReference type="EMBL" id="CAF3719094.1"/>
    </source>
</evidence>
<sequence>MATSKPCVDTSTLPSDVLTYTNDKFIRLVEQLVGEDIAELFNVQAIHNIPCLLKTTPDVFEILKLDCPDIENIRDKLSFKLTDGTFIVKPGYRSSVSYVVELFRSKFDDHLKQLKAKSRSVTVSSQLQLPLPFTQVPSSSSNQLAVSSTQLLSSSTTSPTVPPSITISEHEHRNQIIDSADDVNINNTTTISDSPPTTLSISSPTNIGISDNVKTIDHRRKRIISTLKEWIEKNKKKRGDNNFSLAESIDYNVNVTVDPDTAIIRCGCGVKSTLQLACGNYRVFNYYRHLKTRKCIMMKSKCSHTTEEENDDLMDQTEENLAGNLDDVGLSPDIFRKIAGFDSKQSLADLSVNMQTLKTNYDKEVDPNSQLPGIIRVFSSIPLGTTCATYAAIQLWDIYTDDKKAEITWDATGNVVQSIAHQKKTLYYETTIAHPVKRATSIPLTFLLSEVQNQNKITQWLNNFKFYYKTVFPHKQFPIPQLLVNDRAQVCQDSAAHRSDRLNQILLEMKPLRKNRQTQTQTPSLLQSDEPSTALTPRENFISSFNRLYMPTAHLWSNVLLGDLGRYQLDTSSLNRNEIHTDIFRIQRTTGTNNKKLPLRHQKTDELDYQQNLIRAALCSMTIQSGVKYYKRGAHLVCIDDLAFVMVQIIVEAPNKVKETEVLLALQGLQDAVTQMTSPNNSMPVIT</sequence>
<evidence type="ECO:0000256" key="1">
    <source>
        <dbReference type="SAM" id="MobiDB-lite"/>
    </source>
</evidence>
<gene>
    <name evidence="2" type="ORF">OVA965_LOCUS11811</name>
    <name evidence="3" type="ORF">TMI583_LOCUS11812</name>
</gene>
<feature type="region of interest" description="Disordered" evidence="1">
    <location>
        <begin position="510"/>
        <end position="532"/>
    </location>
</feature>
<name>A0A8S2IEE1_9BILA</name>
<protein>
    <submittedName>
        <fullName evidence="3">Uncharacterized protein</fullName>
    </submittedName>
</protein>